<evidence type="ECO:0000313" key="2">
    <source>
        <dbReference type="EMBL" id="KAJ7650003.1"/>
    </source>
</evidence>
<sequence length="270" mass="29244">MFFRKASFLAFSAFSLLLSSVQTPKTLQPPEVVPVFPRHPVCWWDEYEPEVLPFSPANAFTNGSIVLAQGPLDVVPALAQINPSVSFDLASAQLAHTAPATLELAGSHLAGPNIAGFDLPSLDEVEGVFTATLALARLLKRKTGVVWTKLAISLLILSGMLALDALQLGEPGFLVAVLHCLPAKIVFAKTHHIFCSVLCSVLQGPLLPTLVSLLDVSLLDVVHAVALDRSLASPAPYTRKKKLFKRQRLKQRVAHGTICSSRPFSSHYRR</sequence>
<evidence type="ECO:0000256" key="1">
    <source>
        <dbReference type="SAM" id="SignalP"/>
    </source>
</evidence>
<feature type="chain" id="PRO_5041975266" evidence="1">
    <location>
        <begin position="24"/>
        <end position="270"/>
    </location>
</feature>
<keyword evidence="3" id="KW-1185">Reference proteome</keyword>
<gene>
    <name evidence="2" type="ORF">FB45DRAFT_886556</name>
</gene>
<feature type="signal peptide" evidence="1">
    <location>
        <begin position="1"/>
        <end position="23"/>
    </location>
</feature>
<comment type="caution">
    <text evidence="2">The sequence shown here is derived from an EMBL/GenBank/DDBJ whole genome shotgun (WGS) entry which is preliminary data.</text>
</comment>
<accession>A0AAD7CIE1</accession>
<keyword evidence="1" id="KW-0732">Signal</keyword>
<dbReference type="AlphaFoldDB" id="A0AAD7CIE1"/>
<evidence type="ECO:0000313" key="3">
    <source>
        <dbReference type="Proteomes" id="UP001221142"/>
    </source>
</evidence>
<dbReference type="EMBL" id="JARKIF010000001">
    <property type="protein sequence ID" value="KAJ7650003.1"/>
    <property type="molecule type" value="Genomic_DNA"/>
</dbReference>
<name>A0AAD7CIE1_9AGAR</name>
<proteinExistence type="predicted"/>
<organism evidence="2 3">
    <name type="scientific">Roridomyces roridus</name>
    <dbReference type="NCBI Taxonomy" id="1738132"/>
    <lineage>
        <taxon>Eukaryota</taxon>
        <taxon>Fungi</taxon>
        <taxon>Dikarya</taxon>
        <taxon>Basidiomycota</taxon>
        <taxon>Agaricomycotina</taxon>
        <taxon>Agaricomycetes</taxon>
        <taxon>Agaricomycetidae</taxon>
        <taxon>Agaricales</taxon>
        <taxon>Marasmiineae</taxon>
        <taxon>Mycenaceae</taxon>
        <taxon>Roridomyces</taxon>
    </lineage>
</organism>
<dbReference type="Proteomes" id="UP001221142">
    <property type="component" value="Unassembled WGS sequence"/>
</dbReference>
<protein>
    <submittedName>
        <fullName evidence="2">Uncharacterized protein</fullName>
    </submittedName>
</protein>
<reference evidence="2" key="1">
    <citation type="submission" date="2023-03" db="EMBL/GenBank/DDBJ databases">
        <title>Massive genome expansion in bonnet fungi (Mycena s.s.) driven by repeated elements and novel gene families across ecological guilds.</title>
        <authorList>
            <consortium name="Lawrence Berkeley National Laboratory"/>
            <person name="Harder C.B."/>
            <person name="Miyauchi S."/>
            <person name="Viragh M."/>
            <person name="Kuo A."/>
            <person name="Thoen E."/>
            <person name="Andreopoulos B."/>
            <person name="Lu D."/>
            <person name="Skrede I."/>
            <person name="Drula E."/>
            <person name="Henrissat B."/>
            <person name="Morin E."/>
            <person name="Kohler A."/>
            <person name="Barry K."/>
            <person name="LaButti K."/>
            <person name="Morin E."/>
            <person name="Salamov A."/>
            <person name="Lipzen A."/>
            <person name="Mereny Z."/>
            <person name="Hegedus B."/>
            <person name="Baldrian P."/>
            <person name="Stursova M."/>
            <person name="Weitz H."/>
            <person name="Taylor A."/>
            <person name="Grigoriev I.V."/>
            <person name="Nagy L.G."/>
            <person name="Martin F."/>
            <person name="Kauserud H."/>
        </authorList>
    </citation>
    <scope>NUCLEOTIDE SEQUENCE</scope>
    <source>
        <strain evidence="2">9284</strain>
    </source>
</reference>